<feature type="binding site" evidence="8">
    <location>
        <position position="188"/>
    </location>
    <ligand>
        <name>substrate</name>
    </ligand>
</feature>
<dbReference type="Proteomes" id="UP000028878">
    <property type="component" value="Unassembled WGS sequence"/>
</dbReference>
<dbReference type="AlphaFoldDB" id="A0A1L1PGE4"/>
<evidence type="ECO:0000256" key="7">
    <source>
        <dbReference type="ARBA" id="ARBA00023315"/>
    </source>
</evidence>
<feature type="chain" id="PRO_5023275687" description="Arginine biosynthesis bifunctional protein ArgJ beta chain" evidence="8">
    <location>
        <begin position="199"/>
        <end position="415"/>
    </location>
</feature>
<dbReference type="HAMAP" id="MF_01106">
    <property type="entry name" value="ArgJ"/>
    <property type="match status" value="1"/>
</dbReference>
<evidence type="ECO:0000256" key="4">
    <source>
        <dbReference type="ARBA" id="ARBA00022605"/>
    </source>
</evidence>
<comment type="catalytic activity">
    <reaction evidence="8">
        <text>L-glutamate + acetyl-CoA = N-acetyl-L-glutamate + CoA + H(+)</text>
        <dbReference type="Rhea" id="RHEA:24292"/>
        <dbReference type="ChEBI" id="CHEBI:15378"/>
        <dbReference type="ChEBI" id="CHEBI:29985"/>
        <dbReference type="ChEBI" id="CHEBI:44337"/>
        <dbReference type="ChEBI" id="CHEBI:57287"/>
        <dbReference type="ChEBI" id="CHEBI:57288"/>
        <dbReference type="EC" id="2.3.1.1"/>
    </reaction>
</comment>
<dbReference type="EC" id="2.3.1.35" evidence="8"/>
<dbReference type="NCBIfam" id="NF003802">
    <property type="entry name" value="PRK05388.1"/>
    <property type="match status" value="1"/>
</dbReference>
<organism evidence="9 10">
    <name type="scientific">Hydrogenophaga intermedia</name>
    <dbReference type="NCBI Taxonomy" id="65786"/>
    <lineage>
        <taxon>Bacteria</taxon>
        <taxon>Pseudomonadati</taxon>
        <taxon>Pseudomonadota</taxon>
        <taxon>Betaproteobacteria</taxon>
        <taxon>Burkholderiales</taxon>
        <taxon>Comamonadaceae</taxon>
        <taxon>Hydrogenophaga</taxon>
    </lineage>
</organism>
<feature type="active site" description="Nucleophile" evidence="8">
    <location>
        <position position="199"/>
    </location>
</feature>
<comment type="pathway">
    <text evidence="8">Amino-acid biosynthesis; L-arginine biosynthesis; L-ornithine and N-acetyl-L-glutamate from L-glutamate and N(2)-acetyl-L-ornithine (cyclic): step 1/1.</text>
</comment>
<feature type="binding site" evidence="8">
    <location>
        <position position="415"/>
    </location>
    <ligand>
        <name>substrate</name>
    </ligand>
</feature>
<dbReference type="GO" id="GO:0004042">
    <property type="term" value="F:L-glutamate N-acetyltransferase activity"/>
    <property type="evidence" value="ECO:0007669"/>
    <property type="project" value="UniProtKB-UniRule"/>
</dbReference>
<feature type="binding site" evidence="8">
    <location>
        <position position="286"/>
    </location>
    <ligand>
        <name>substrate</name>
    </ligand>
</feature>
<comment type="pathway">
    <text evidence="8">Amino-acid biosynthesis; L-arginine biosynthesis; N(2)-acetyl-L-ornithine from L-glutamate: step 1/4.</text>
</comment>
<evidence type="ECO:0000256" key="2">
    <source>
        <dbReference type="ARBA" id="ARBA00011475"/>
    </source>
</evidence>
<dbReference type="Gene3D" id="3.10.20.340">
    <property type="entry name" value="ArgJ beta chain, C-terminal domain"/>
    <property type="match status" value="1"/>
</dbReference>
<evidence type="ECO:0000256" key="3">
    <source>
        <dbReference type="ARBA" id="ARBA00022571"/>
    </source>
</evidence>
<dbReference type="GO" id="GO:0004358">
    <property type="term" value="F:L-glutamate N-acetyltransferase activity, acting on acetyl-L-ornithine as donor"/>
    <property type="evidence" value="ECO:0007669"/>
    <property type="project" value="UniProtKB-UniRule"/>
</dbReference>
<dbReference type="PANTHER" id="PTHR23100">
    <property type="entry name" value="ARGININE BIOSYNTHESIS BIFUNCTIONAL PROTEIN ARGJ"/>
    <property type="match status" value="1"/>
</dbReference>
<feature type="site" description="Involved in the stabilization of negative charge on the oxyanion by the formation of the oxyanion hole" evidence="8">
    <location>
        <position position="120"/>
    </location>
</feature>
<comment type="function">
    <text evidence="8">Catalyzes two activities which are involved in the cyclic version of arginine biosynthesis: the synthesis of N-acetylglutamate from glutamate and acetyl-CoA as the acetyl donor, and of ornithine by transacetylation between N(2)-acetylornithine and glutamate.</text>
</comment>
<dbReference type="GO" id="GO:0006526">
    <property type="term" value="P:L-arginine biosynthetic process"/>
    <property type="evidence" value="ECO:0007669"/>
    <property type="project" value="UniProtKB-UniRule"/>
</dbReference>
<dbReference type="SUPFAM" id="SSF56266">
    <property type="entry name" value="DmpA/ArgJ-like"/>
    <property type="match status" value="1"/>
</dbReference>
<dbReference type="UniPathway" id="UPA00068">
    <property type="reaction ID" value="UER00106"/>
</dbReference>
<reference evidence="10" key="2">
    <citation type="submission" date="2014-11" db="EMBL/GenBank/DDBJ databases">
        <title>Draft genome sequence of Hydrogenophaga intermedia S1.</title>
        <authorList>
            <person name="Gan H.M."/>
            <person name="Chew T.H."/>
            <person name="Stolz A."/>
        </authorList>
    </citation>
    <scope>NUCLEOTIDE SEQUENCE [LARGE SCALE GENOMIC DNA]</scope>
    <source>
        <strain evidence="10">S1</strain>
    </source>
</reference>
<dbReference type="PANTHER" id="PTHR23100:SF0">
    <property type="entry name" value="ARGININE BIOSYNTHESIS BIFUNCTIONAL PROTEIN ARGJ, MITOCHONDRIAL"/>
    <property type="match status" value="1"/>
</dbReference>
<evidence type="ECO:0000313" key="9">
    <source>
        <dbReference type="EMBL" id="CDN86027.1"/>
    </source>
</evidence>
<dbReference type="Pfam" id="PF01960">
    <property type="entry name" value="ArgJ"/>
    <property type="match status" value="1"/>
</dbReference>
<feature type="site" description="Cleavage; by autolysis" evidence="8">
    <location>
        <begin position="198"/>
        <end position="199"/>
    </location>
</feature>
<evidence type="ECO:0000256" key="6">
    <source>
        <dbReference type="ARBA" id="ARBA00022813"/>
    </source>
</evidence>
<dbReference type="InterPro" id="IPR042195">
    <property type="entry name" value="ArgJ_beta_C"/>
</dbReference>
<feature type="binding site" evidence="8">
    <location>
        <position position="410"/>
    </location>
    <ligand>
        <name>substrate</name>
    </ligand>
</feature>
<name>A0A1L1PGE4_HYDIT</name>
<keyword evidence="6 8" id="KW-0068">Autocatalytic cleavage</keyword>
<evidence type="ECO:0000256" key="1">
    <source>
        <dbReference type="ARBA" id="ARBA00006774"/>
    </source>
</evidence>
<dbReference type="EMBL" id="CCAE010000002">
    <property type="protein sequence ID" value="CDN86027.1"/>
    <property type="molecule type" value="Genomic_DNA"/>
</dbReference>
<protein>
    <recommendedName>
        <fullName evidence="8">Arginine biosynthesis bifunctional protein ArgJ</fullName>
    </recommendedName>
    <domain>
        <recommendedName>
            <fullName evidence="8">Glutamate N-acetyltransferase</fullName>
            <ecNumber evidence="8">2.3.1.35</ecNumber>
        </recommendedName>
        <alternativeName>
            <fullName evidence="8">Ornithine acetyltransferase</fullName>
            <shortName evidence="8">OATase</shortName>
        </alternativeName>
        <alternativeName>
            <fullName evidence="8">Ornithine transacetylase</fullName>
        </alternativeName>
    </domain>
    <domain>
        <recommendedName>
            <fullName evidence="8">Amino-acid acetyltransferase</fullName>
            <ecNumber evidence="8">2.3.1.1</ecNumber>
        </recommendedName>
        <alternativeName>
            <fullName evidence="8">N-acetylglutamate synthase</fullName>
            <shortName evidence="8">AGSase</shortName>
        </alternativeName>
    </domain>
    <component>
        <recommendedName>
            <fullName evidence="8">Arginine biosynthesis bifunctional protein ArgJ alpha chain</fullName>
        </recommendedName>
    </component>
    <component>
        <recommendedName>
            <fullName evidence="8">Arginine biosynthesis bifunctional protein ArgJ beta chain</fullName>
        </recommendedName>
    </component>
</protein>
<dbReference type="RefSeq" id="WP_009516498.1">
    <property type="nucleotide sequence ID" value="NZ_CCAE010000002.1"/>
</dbReference>
<comment type="subcellular location">
    <subcellularLocation>
        <location evidence="8">Cytoplasm</location>
    </subcellularLocation>
</comment>
<dbReference type="InterPro" id="IPR016117">
    <property type="entry name" value="ArgJ-like_dom_sf"/>
</dbReference>
<gene>
    <name evidence="8 9" type="primary">argJ</name>
    <name evidence="9" type="ORF">BN948_00426</name>
</gene>
<dbReference type="FunFam" id="3.60.70.12:FF:000001">
    <property type="entry name" value="Arginine biosynthesis bifunctional protein ArgJ, chloroplastic"/>
    <property type="match status" value="1"/>
</dbReference>
<dbReference type="NCBIfam" id="TIGR00120">
    <property type="entry name" value="ArgJ"/>
    <property type="match status" value="1"/>
</dbReference>
<feature type="site" description="Involved in the stabilization of negative charge on the oxyanion by the formation of the oxyanion hole" evidence="8">
    <location>
        <position position="119"/>
    </location>
</feature>
<dbReference type="InterPro" id="IPR002813">
    <property type="entry name" value="Arg_biosynth_ArgJ"/>
</dbReference>
<keyword evidence="4 8" id="KW-0028">Amino-acid biosynthesis</keyword>
<dbReference type="GO" id="GO:0005737">
    <property type="term" value="C:cytoplasm"/>
    <property type="evidence" value="ECO:0007669"/>
    <property type="project" value="UniProtKB-SubCell"/>
</dbReference>
<comment type="similarity">
    <text evidence="1 8">Belongs to the ArgJ family.</text>
</comment>
<dbReference type="EC" id="2.3.1.1" evidence="8"/>
<keyword evidence="5 8" id="KW-0808">Transferase</keyword>
<comment type="catalytic activity">
    <reaction evidence="8">
        <text>N(2)-acetyl-L-ornithine + L-glutamate = N-acetyl-L-glutamate + L-ornithine</text>
        <dbReference type="Rhea" id="RHEA:15349"/>
        <dbReference type="ChEBI" id="CHEBI:29985"/>
        <dbReference type="ChEBI" id="CHEBI:44337"/>
        <dbReference type="ChEBI" id="CHEBI:46911"/>
        <dbReference type="ChEBI" id="CHEBI:57805"/>
        <dbReference type="EC" id="2.3.1.35"/>
    </reaction>
</comment>
<feature type="binding site" evidence="8">
    <location>
        <position position="199"/>
    </location>
    <ligand>
        <name>substrate</name>
    </ligand>
</feature>
<evidence type="ECO:0000256" key="8">
    <source>
        <dbReference type="HAMAP-Rule" id="MF_01106"/>
    </source>
</evidence>
<feature type="chain" id="PRO_5023275688" description="Arginine biosynthesis bifunctional protein ArgJ alpha chain" evidence="8">
    <location>
        <begin position="1"/>
        <end position="198"/>
    </location>
</feature>
<feature type="binding site" evidence="8">
    <location>
        <position position="162"/>
    </location>
    <ligand>
        <name>substrate</name>
    </ligand>
</feature>
<dbReference type="Gene3D" id="3.60.70.12">
    <property type="entry name" value="L-amino peptidase D-ALA esterase/amidase"/>
    <property type="match status" value="1"/>
</dbReference>
<dbReference type="CDD" id="cd02152">
    <property type="entry name" value="OAT"/>
    <property type="match status" value="1"/>
</dbReference>
<accession>A0A1L1PGE4</accession>
<keyword evidence="8" id="KW-0963">Cytoplasm</keyword>
<keyword evidence="8" id="KW-0511">Multifunctional enzyme</keyword>
<keyword evidence="10" id="KW-1185">Reference proteome</keyword>
<keyword evidence="3 8" id="KW-0055">Arginine biosynthesis</keyword>
<proteinExistence type="inferred from homology"/>
<sequence>MPVQLSSPVATDLLPIAGVRIGVAEAGIRKANRKDLSVFLLDEGSAVGAVFTRNRYAAAPVQVCREHLACGQGVRALVINTGNANAGTGESGLADARQTCTALARSLGLHHEQVLPFSTGVIMEPLPMDRLLGGLPAALTSAATAQHDSGAQWLAVAQGIMTTDTVPKAASVSFELEGRTVRATGIAKGAGMIRPNMATMLGFLATDAAVAPELMNELARRLADVSFNRVTVDGDTSTNDSFVVIATGQAETPTVSDLSSPTGRALLEALTPLAQRLAHAIVRDGEGATKFITIRVEGGRDTAECLRAAYAVAHSPLVKTAFFASDPNLGRILAAVGYAGIDDLDVGGIDLWLGDVHVVTRGGRHPKYREEDGQRVMKPAEIEVRIGLGRGSASETVWTCDFSHEYVTINADYRS</sequence>
<comment type="subunit">
    <text evidence="2 8">Heterotetramer of two alpha and two beta chains.</text>
</comment>
<reference evidence="10" key="1">
    <citation type="submission" date="2014-02" db="EMBL/GenBank/DDBJ databases">
        <authorList>
            <person name="Gan H."/>
        </authorList>
    </citation>
    <scope>NUCLEOTIDE SEQUENCE [LARGE SCALE GENOMIC DNA]</scope>
    <source>
        <strain evidence="10">S1</strain>
    </source>
</reference>
<evidence type="ECO:0000256" key="5">
    <source>
        <dbReference type="ARBA" id="ARBA00022679"/>
    </source>
</evidence>
<evidence type="ECO:0000313" key="10">
    <source>
        <dbReference type="Proteomes" id="UP000028878"/>
    </source>
</evidence>
<keyword evidence="7 8" id="KW-0012">Acyltransferase</keyword>
<dbReference type="GO" id="GO:0006592">
    <property type="term" value="P:ornithine biosynthetic process"/>
    <property type="evidence" value="ECO:0007669"/>
    <property type="project" value="TreeGrafter"/>
</dbReference>